<comment type="cofactor">
    <cofactor evidence="1">
        <name>Mg(2+)</name>
        <dbReference type="ChEBI" id="CHEBI:18420"/>
    </cofactor>
</comment>
<evidence type="ECO:0000256" key="1">
    <source>
        <dbReference type="ARBA" id="ARBA00001946"/>
    </source>
</evidence>
<dbReference type="GO" id="GO:0006935">
    <property type="term" value="P:chemotaxis"/>
    <property type="evidence" value="ECO:0007669"/>
    <property type="project" value="UniProtKB-KW"/>
</dbReference>
<proteinExistence type="predicted"/>
<dbReference type="PANTHER" id="PTHR44591">
    <property type="entry name" value="STRESS RESPONSE REGULATOR PROTEIN 1"/>
    <property type="match status" value="1"/>
</dbReference>
<evidence type="ECO:0000256" key="5">
    <source>
        <dbReference type="PROSITE-ProRule" id="PRU00169"/>
    </source>
</evidence>
<organism evidence="7 8">
    <name type="scientific">Sulfurimonas aquatica</name>
    <dbReference type="NCBI Taxonomy" id="2672570"/>
    <lineage>
        <taxon>Bacteria</taxon>
        <taxon>Pseudomonadati</taxon>
        <taxon>Campylobacterota</taxon>
        <taxon>Epsilonproteobacteria</taxon>
        <taxon>Campylobacterales</taxon>
        <taxon>Sulfurimonadaceae</taxon>
        <taxon>Sulfurimonas</taxon>
    </lineage>
</organism>
<dbReference type="CDD" id="cd00156">
    <property type="entry name" value="REC"/>
    <property type="match status" value="1"/>
</dbReference>
<dbReference type="SMART" id="SM00448">
    <property type="entry name" value="REC"/>
    <property type="match status" value="1"/>
</dbReference>
<evidence type="ECO:0000256" key="2">
    <source>
        <dbReference type="ARBA" id="ARBA00022500"/>
    </source>
</evidence>
<dbReference type="GO" id="GO:0000160">
    <property type="term" value="P:phosphorelay signal transduction system"/>
    <property type="evidence" value="ECO:0007669"/>
    <property type="project" value="InterPro"/>
</dbReference>
<evidence type="ECO:0000259" key="6">
    <source>
        <dbReference type="PROSITE" id="PS50110"/>
    </source>
</evidence>
<dbReference type="Pfam" id="PF00072">
    <property type="entry name" value="Response_reg"/>
    <property type="match status" value="1"/>
</dbReference>
<evidence type="ECO:0000313" key="8">
    <source>
        <dbReference type="Proteomes" id="UP000671852"/>
    </source>
</evidence>
<reference evidence="7" key="2">
    <citation type="submission" date="2021-04" db="EMBL/GenBank/DDBJ databases">
        <title>Isolation and characterization of a novel species of the genus Sulfurimonas.</title>
        <authorList>
            <person name="Fukui M."/>
        </authorList>
    </citation>
    <scope>NUCLEOTIDE SEQUENCE</scope>
    <source>
        <strain evidence="7">H1576</strain>
    </source>
</reference>
<accession>A0A975GCC9</accession>
<dbReference type="KEGG" id="saqt:GJV85_05515"/>
<dbReference type="EMBL" id="CP046072">
    <property type="protein sequence ID" value="QSZ41586.1"/>
    <property type="molecule type" value="Genomic_DNA"/>
</dbReference>
<dbReference type="InterPro" id="IPR001789">
    <property type="entry name" value="Sig_transdc_resp-reg_receiver"/>
</dbReference>
<gene>
    <name evidence="7" type="ORF">GJV85_05515</name>
</gene>
<dbReference type="PROSITE" id="PS50110">
    <property type="entry name" value="RESPONSE_REGULATORY"/>
    <property type="match status" value="1"/>
</dbReference>
<evidence type="ECO:0000313" key="7">
    <source>
        <dbReference type="EMBL" id="QSZ41586.1"/>
    </source>
</evidence>
<comment type="caution">
    <text evidence="5">Lacks conserved residue(s) required for the propagation of feature annotation.</text>
</comment>
<dbReference type="PANTHER" id="PTHR44591:SF3">
    <property type="entry name" value="RESPONSE REGULATORY DOMAIN-CONTAINING PROTEIN"/>
    <property type="match status" value="1"/>
</dbReference>
<reference evidence="7" key="1">
    <citation type="submission" date="2019-11" db="EMBL/GenBank/DDBJ databases">
        <authorList>
            <person name="Kojima H."/>
        </authorList>
    </citation>
    <scope>NUCLEOTIDE SEQUENCE</scope>
    <source>
        <strain evidence="7">H1576</strain>
    </source>
</reference>
<keyword evidence="4" id="KW-0283">Flagellar rotation</keyword>
<sequence>MKILILDASELSRDRTEKLLCSMGVLCSDIYTFDNGEDALEFIDDYSVDLLFSSLELSKMDGVSFADIFLHKFPNMVSRLFITSSSQGGESFQEVKEVGAKRFIKKPIDEKYFQHFISKEIDKIRIKNKVKV</sequence>
<keyword evidence="2" id="KW-0145">Chemotaxis</keyword>
<dbReference type="InterPro" id="IPR011006">
    <property type="entry name" value="CheY-like_superfamily"/>
</dbReference>
<dbReference type="GO" id="GO:0097588">
    <property type="term" value="P:archaeal or bacterial-type flagellum-dependent cell motility"/>
    <property type="evidence" value="ECO:0007669"/>
    <property type="project" value="UniProtKB-KW"/>
</dbReference>
<evidence type="ECO:0000256" key="3">
    <source>
        <dbReference type="ARBA" id="ARBA00022553"/>
    </source>
</evidence>
<dbReference type="Proteomes" id="UP000671852">
    <property type="component" value="Chromosome"/>
</dbReference>
<dbReference type="SUPFAM" id="SSF52172">
    <property type="entry name" value="CheY-like"/>
    <property type="match status" value="1"/>
</dbReference>
<protein>
    <submittedName>
        <fullName evidence="7">Response regulator</fullName>
    </submittedName>
</protein>
<dbReference type="Gene3D" id="3.40.50.2300">
    <property type="match status" value="1"/>
</dbReference>
<keyword evidence="3" id="KW-0597">Phosphoprotein</keyword>
<dbReference type="AlphaFoldDB" id="A0A975GCC9"/>
<evidence type="ECO:0000256" key="4">
    <source>
        <dbReference type="ARBA" id="ARBA00022779"/>
    </source>
</evidence>
<name>A0A975GCC9_9BACT</name>
<dbReference type="InterPro" id="IPR050595">
    <property type="entry name" value="Bact_response_regulator"/>
</dbReference>
<feature type="domain" description="Response regulatory" evidence="6">
    <location>
        <begin position="2"/>
        <end position="121"/>
    </location>
</feature>
<dbReference type="RefSeq" id="WP_207562869.1">
    <property type="nucleotide sequence ID" value="NZ_CP046072.1"/>
</dbReference>
<keyword evidence="8" id="KW-1185">Reference proteome</keyword>